<dbReference type="InterPro" id="IPR000524">
    <property type="entry name" value="Tscrpt_reg_HTH_GntR"/>
</dbReference>
<evidence type="ECO:0000313" key="6">
    <source>
        <dbReference type="Proteomes" id="UP000325517"/>
    </source>
</evidence>
<dbReference type="Gene3D" id="1.10.10.10">
    <property type="entry name" value="Winged helix-like DNA-binding domain superfamily/Winged helix DNA-binding domain"/>
    <property type="match status" value="1"/>
</dbReference>
<keyword evidence="1" id="KW-0805">Transcription regulation</keyword>
<dbReference type="KEGG" id="psyo:PB01_01435"/>
<dbReference type="SUPFAM" id="SSF46785">
    <property type="entry name" value="Winged helix' DNA-binding domain"/>
    <property type="match status" value="1"/>
</dbReference>
<dbReference type="Pfam" id="PF07702">
    <property type="entry name" value="UTRA"/>
    <property type="match status" value="1"/>
</dbReference>
<dbReference type="PRINTS" id="PR00035">
    <property type="entry name" value="HTHGNTR"/>
</dbReference>
<dbReference type="SMART" id="SM00866">
    <property type="entry name" value="UTRA"/>
    <property type="match status" value="1"/>
</dbReference>
<dbReference type="PROSITE" id="PS50949">
    <property type="entry name" value="HTH_GNTR"/>
    <property type="match status" value="1"/>
</dbReference>
<dbReference type="OrthoDB" id="9815017at2"/>
<reference evidence="5 6" key="1">
    <citation type="submission" date="2018-07" db="EMBL/GenBank/DDBJ databases">
        <title>Complete genome sequence of Psychrobacillus sp. PB01, isolated from iceberg, and comparative genome analysis of Psychrobacillus strains.</title>
        <authorList>
            <person name="Lee P.C."/>
        </authorList>
    </citation>
    <scope>NUCLEOTIDE SEQUENCE [LARGE SCALE GENOMIC DNA]</scope>
    <source>
        <strain evidence="5 6">PB01</strain>
    </source>
</reference>
<dbReference type="Proteomes" id="UP000325517">
    <property type="component" value="Chromosome"/>
</dbReference>
<dbReference type="AlphaFoldDB" id="A0A5J6SI25"/>
<dbReference type="PANTHER" id="PTHR44846">
    <property type="entry name" value="MANNOSYL-D-GLYCERATE TRANSPORT/METABOLISM SYSTEM REPRESSOR MNGR-RELATED"/>
    <property type="match status" value="1"/>
</dbReference>
<dbReference type="InterPro" id="IPR028978">
    <property type="entry name" value="Chorismate_lyase_/UTRA_dom_sf"/>
</dbReference>
<dbReference type="Pfam" id="PF00392">
    <property type="entry name" value="GntR"/>
    <property type="match status" value="1"/>
</dbReference>
<dbReference type="PANTHER" id="PTHR44846:SF1">
    <property type="entry name" value="MANNOSYL-D-GLYCERATE TRANSPORT_METABOLISM SYSTEM REPRESSOR MNGR-RELATED"/>
    <property type="match status" value="1"/>
</dbReference>
<dbReference type="EMBL" id="CP031223">
    <property type="protein sequence ID" value="QFF97580.1"/>
    <property type="molecule type" value="Genomic_DNA"/>
</dbReference>
<keyword evidence="6" id="KW-1185">Reference proteome</keyword>
<keyword evidence="2" id="KW-0238">DNA-binding</keyword>
<evidence type="ECO:0000313" key="5">
    <source>
        <dbReference type="EMBL" id="QFF97580.1"/>
    </source>
</evidence>
<organism evidence="5 6">
    <name type="scientific">Psychrobacillus glaciei</name>
    <dbReference type="NCBI Taxonomy" id="2283160"/>
    <lineage>
        <taxon>Bacteria</taxon>
        <taxon>Bacillati</taxon>
        <taxon>Bacillota</taxon>
        <taxon>Bacilli</taxon>
        <taxon>Bacillales</taxon>
        <taxon>Bacillaceae</taxon>
        <taxon>Psychrobacillus</taxon>
    </lineage>
</organism>
<evidence type="ECO:0000256" key="3">
    <source>
        <dbReference type="ARBA" id="ARBA00023163"/>
    </source>
</evidence>
<sequence length="238" mass="27465">MLDKNDFTPLYIQLYRQLRLKIVNGEYKQGEAIPSETEMMKLFDTTRGTIRKALSLLVNEGLVHQVRGKGTFVRLSPLQYSITNFGGFTDYLKNRNELAVSKVLDQCRITIDGEEYYQLTRARGVKKEDSVTYLMIDTSLLPVSLFPDLDKNSFENESLYKILRDKYLVKPTRSEISLSPVLIDDQMRNILELKDDEVALLKAEGNIYDQNNRKIEKVKIVYSPTIEFNIMTSINSSK</sequence>
<dbReference type="SMART" id="SM00345">
    <property type="entry name" value="HTH_GNTR"/>
    <property type="match status" value="1"/>
</dbReference>
<accession>A0A5J6SI25</accession>
<dbReference type="InterPro" id="IPR011663">
    <property type="entry name" value="UTRA"/>
</dbReference>
<evidence type="ECO:0000256" key="1">
    <source>
        <dbReference type="ARBA" id="ARBA00023015"/>
    </source>
</evidence>
<dbReference type="CDD" id="cd07377">
    <property type="entry name" value="WHTH_GntR"/>
    <property type="match status" value="1"/>
</dbReference>
<evidence type="ECO:0000259" key="4">
    <source>
        <dbReference type="PROSITE" id="PS50949"/>
    </source>
</evidence>
<evidence type="ECO:0000256" key="2">
    <source>
        <dbReference type="ARBA" id="ARBA00023125"/>
    </source>
</evidence>
<dbReference type="GO" id="GO:0045892">
    <property type="term" value="P:negative regulation of DNA-templated transcription"/>
    <property type="evidence" value="ECO:0007669"/>
    <property type="project" value="TreeGrafter"/>
</dbReference>
<keyword evidence="3" id="KW-0804">Transcription</keyword>
<gene>
    <name evidence="5" type="ORF">PB01_01435</name>
</gene>
<dbReference type="SUPFAM" id="SSF64288">
    <property type="entry name" value="Chorismate lyase-like"/>
    <property type="match status" value="1"/>
</dbReference>
<dbReference type="GO" id="GO:0003677">
    <property type="term" value="F:DNA binding"/>
    <property type="evidence" value="ECO:0007669"/>
    <property type="project" value="UniProtKB-KW"/>
</dbReference>
<proteinExistence type="predicted"/>
<name>A0A5J6SI25_9BACI</name>
<dbReference type="InterPro" id="IPR036390">
    <property type="entry name" value="WH_DNA-bd_sf"/>
</dbReference>
<dbReference type="GO" id="GO:0003700">
    <property type="term" value="F:DNA-binding transcription factor activity"/>
    <property type="evidence" value="ECO:0007669"/>
    <property type="project" value="InterPro"/>
</dbReference>
<dbReference type="InterPro" id="IPR036388">
    <property type="entry name" value="WH-like_DNA-bd_sf"/>
</dbReference>
<feature type="domain" description="HTH gntR-type" evidence="4">
    <location>
        <begin position="8"/>
        <end position="76"/>
    </location>
</feature>
<dbReference type="InterPro" id="IPR050679">
    <property type="entry name" value="Bact_HTH_transcr_reg"/>
</dbReference>
<dbReference type="Gene3D" id="3.40.1410.10">
    <property type="entry name" value="Chorismate lyase-like"/>
    <property type="match status" value="1"/>
</dbReference>
<protein>
    <submittedName>
        <fullName evidence="5">GntR family transcriptional regulator</fullName>
    </submittedName>
</protein>
<dbReference type="RefSeq" id="WP_151698526.1">
    <property type="nucleotide sequence ID" value="NZ_CP031223.1"/>
</dbReference>